<keyword evidence="1" id="KW-0472">Membrane</keyword>
<evidence type="ECO:0000313" key="3">
    <source>
        <dbReference type="Proteomes" id="UP000257109"/>
    </source>
</evidence>
<sequence>MATLAGREDERADFMFSNSLWKTHESSLRHPKNRKYLIVDSWICDDYFVGNALSVKEYNLQTMNIIITIAALSALLITCTIFTDAGSYFMQFLLSGRVDK</sequence>
<feature type="non-terminal residue" evidence="2">
    <location>
        <position position="1"/>
    </location>
</feature>
<proteinExistence type="predicted"/>
<evidence type="ECO:0000313" key="2">
    <source>
        <dbReference type="EMBL" id="RDY09113.1"/>
    </source>
</evidence>
<feature type="non-terminal residue" evidence="2">
    <location>
        <position position="100"/>
    </location>
</feature>
<gene>
    <name evidence="2" type="ORF">CR513_06571</name>
</gene>
<keyword evidence="1" id="KW-0812">Transmembrane</keyword>
<dbReference type="EMBL" id="QJKJ01001124">
    <property type="protein sequence ID" value="RDY09113.1"/>
    <property type="molecule type" value="Genomic_DNA"/>
</dbReference>
<reference evidence="2" key="1">
    <citation type="submission" date="2018-05" db="EMBL/GenBank/DDBJ databases">
        <title>Draft genome of Mucuna pruriens seed.</title>
        <authorList>
            <person name="Nnadi N.E."/>
            <person name="Vos R."/>
            <person name="Hasami M.H."/>
            <person name="Devisetty U.K."/>
            <person name="Aguiy J.C."/>
        </authorList>
    </citation>
    <scope>NUCLEOTIDE SEQUENCE [LARGE SCALE GENOMIC DNA]</scope>
    <source>
        <strain evidence="2">JCA_2017</strain>
    </source>
</reference>
<keyword evidence="1" id="KW-1133">Transmembrane helix</keyword>
<accession>A0A371I253</accession>
<dbReference type="Proteomes" id="UP000257109">
    <property type="component" value="Unassembled WGS sequence"/>
</dbReference>
<comment type="caution">
    <text evidence="2">The sequence shown here is derived from an EMBL/GenBank/DDBJ whole genome shotgun (WGS) entry which is preliminary data.</text>
</comment>
<name>A0A371I253_MUCPR</name>
<protein>
    <submittedName>
        <fullName evidence="2">Uncharacterized protein</fullName>
    </submittedName>
</protein>
<organism evidence="2 3">
    <name type="scientific">Mucuna pruriens</name>
    <name type="common">Velvet bean</name>
    <name type="synonym">Dolichos pruriens</name>
    <dbReference type="NCBI Taxonomy" id="157652"/>
    <lineage>
        <taxon>Eukaryota</taxon>
        <taxon>Viridiplantae</taxon>
        <taxon>Streptophyta</taxon>
        <taxon>Embryophyta</taxon>
        <taxon>Tracheophyta</taxon>
        <taxon>Spermatophyta</taxon>
        <taxon>Magnoliopsida</taxon>
        <taxon>eudicotyledons</taxon>
        <taxon>Gunneridae</taxon>
        <taxon>Pentapetalae</taxon>
        <taxon>rosids</taxon>
        <taxon>fabids</taxon>
        <taxon>Fabales</taxon>
        <taxon>Fabaceae</taxon>
        <taxon>Papilionoideae</taxon>
        <taxon>50 kb inversion clade</taxon>
        <taxon>NPAAA clade</taxon>
        <taxon>indigoferoid/millettioid clade</taxon>
        <taxon>Phaseoleae</taxon>
        <taxon>Mucuna</taxon>
    </lineage>
</organism>
<dbReference type="AlphaFoldDB" id="A0A371I253"/>
<keyword evidence="3" id="KW-1185">Reference proteome</keyword>
<feature type="transmembrane region" description="Helical" evidence="1">
    <location>
        <begin position="65"/>
        <end position="90"/>
    </location>
</feature>
<evidence type="ECO:0000256" key="1">
    <source>
        <dbReference type="SAM" id="Phobius"/>
    </source>
</evidence>